<protein>
    <recommendedName>
        <fullName evidence="4">DUF1302 domain-containing protein</fullName>
    </recommendedName>
</protein>
<keyword evidence="1" id="KW-0732">Signal</keyword>
<dbReference type="AlphaFoldDB" id="A0A7X0NH34"/>
<dbReference type="Pfam" id="PF06980">
    <property type="entry name" value="DUF1302"/>
    <property type="match status" value="1"/>
</dbReference>
<comment type="caution">
    <text evidence="2">The sequence shown here is derived from an EMBL/GenBank/DDBJ whole genome shotgun (WGS) entry which is preliminary data.</text>
</comment>
<organism evidence="2 3">
    <name type="scientific">Thalassotalea piscium</name>
    <dbReference type="NCBI Taxonomy" id="1230533"/>
    <lineage>
        <taxon>Bacteria</taxon>
        <taxon>Pseudomonadati</taxon>
        <taxon>Pseudomonadota</taxon>
        <taxon>Gammaproteobacteria</taxon>
        <taxon>Alteromonadales</taxon>
        <taxon>Colwelliaceae</taxon>
        <taxon>Thalassotalea</taxon>
    </lineage>
</organism>
<keyword evidence="3" id="KW-1185">Reference proteome</keyword>
<dbReference type="EMBL" id="JACHHU010000011">
    <property type="protein sequence ID" value="MBB6543233.1"/>
    <property type="molecule type" value="Genomic_DNA"/>
</dbReference>
<dbReference type="RefSeq" id="WP_184424023.1">
    <property type="nucleotide sequence ID" value="NZ_AP027362.1"/>
</dbReference>
<reference evidence="2 3" key="1">
    <citation type="submission" date="2020-08" db="EMBL/GenBank/DDBJ databases">
        <title>Genomic Encyclopedia of Type Strains, Phase IV (KMG-IV): sequencing the most valuable type-strain genomes for metagenomic binning, comparative biology and taxonomic classification.</title>
        <authorList>
            <person name="Goeker M."/>
        </authorList>
    </citation>
    <scope>NUCLEOTIDE SEQUENCE [LARGE SCALE GENOMIC DNA]</scope>
    <source>
        <strain evidence="2 3">DSM 26287</strain>
    </source>
</reference>
<gene>
    <name evidence="2" type="ORF">HNQ55_001740</name>
</gene>
<feature type="signal peptide" evidence="1">
    <location>
        <begin position="1"/>
        <end position="32"/>
    </location>
</feature>
<sequence length="686" mass="75776">MRQSPITRFIKKPLAVSITTAILLSQTGQVSAANFQLGDFDISFNSTFSVGASFRTENRNWEDHVGISNNVNNGLDFSQYHPALNPNPASNTIWQGEGSYSNNGDLGNLNFDAGDTFSRLFKGTHELDIRKDNVGVFLRGMYFYDFEMMDNDRPWSNVVSGEKINPCRDSEAKDQVCRDIRLLDAYFYGDFDIGEMPFSVRIGQQVIGWGESLLISHGISEINPVDISRLKAPGAELTEAFIPFGAVWASLGISENFNIEMFYQYQWEKTILPAPGSYFSTNDFAGDGGHYNNIQLGFTGNPDIDLDTLTTGMNQLGDMMRSGDPATMGAAGAMYMAYPTKLTLKAPGAASTLDPEDGGQYGIRLSWYLPELNETEVSLYYVNYHSRRPFFSGKTADFSAASIASDLAFLASNEITEHNYHELGTFSQVLLAYPEDIKMTALSFNTTVADFAVSGEITYRQDEPLQIDDVELLFAAMPQQLAHPDSVNYRPDLDGISQMDVFAPGETAQGYILSDTVQAQMAFTRFWGPSIGASQLTTLLEVGGININDMPDQDVLRLNGPGTARNGGIAGKEGLEVALQGGRETNPFPDDFAWGYKFVVKLDYTNVVAGINMTPKFIFSHDVSGITPDPIFLFVEDRKSLSAGITFDYQSKWSADVTYNSFWGGVGTTNQIEDRDYVSFNIKYSL</sequence>
<evidence type="ECO:0000256" key="1">
    <source>
        <dbReference type="SAM" id="SignalP"/>
    </source>
</evidence>
<evidence type="ECO:0008006" key="4">
    <source>
        <dbReference type="Google" id="ProtNLM"/>
    </source>
</evidence>
<feature type="chain" id="PRO_5031197555" description="DUF1302 domain-containing protein" evidence="1">
    <location>
        <begin position="33"/>
        <end position="686"/>
    </location>
</feature>
<evidence type="ECO:0000313" key="3">
    <source>
        <dbReference type="Proteomes" id="UP000537141"/>
    </source>
</evidence>
<proteinExistence type="predicted"/>
<dbReference type="InterPro" id="IPR010727">
    <property type="entry name" value="DUF1302"/>
</dbReference>
<name>A0A7X0NH34_9GAMM</name>
<evidence type="ECO:0000313" key="2">
    <source>
        <dbReference type="EMBL" id="MBB6543233.1"/>
    </source>
</evidence>
<accession>A0A7X0NH34</accession>
<dbReference type="Proteomes" id="UP000537141">
    <property type="component" value="Unassembled WGS sequence"/>
</dbReference>